<keyword evidence="3" id="KW-1185">Reference proteome</keyword>
<keyword evidence="1" id="KW-1133">Transmembrane helix</keyword>
<dbReference type="RefSeq" id="WP_106289436.1">
    <property type="nucleotide sequence ID" value="NZ_CAWNTC010000099.1"/>
</dbReference>
<evidence type="ECO:0008006" key="4">
    <source>
        <dbReference type="Google" id="ProtNLM"/>
    </source>
</evidence>
<evidence type="ECO:0000313" key="3">
    <source>
        <dbReference type="Proteomes" id="UP000238762"/>
    </source>
</evidence>
<dbReference type="AlphaFoldDB" id="A0A2T1C1D7"/>
<dbReference type="OrthoDB" id="1550403at2"/>
<evidence type="ECO:0000256" key="1">
    <source>
        <dbReference type="SAM" id="Phobius"/>
    </source>
</evidence>
<dbReference type="Proteomes" id="UP000238762">
    <property type="component" value="Unassembled WGS sequence"/>
</dbReference>
<comment type="caution">
    <text evidence="2">The sequence shown here is derived from an EMBL/GenBank/DDBJ whole genome shotgun (WGS) entry which is preliminary data.</text>
</comment>
<reference evidence="2 3" key="2">
    <citation type="submission" date="2018-03" db="EMBL/GenBank/DDBJ databases">
        <title>The ancient ancestry and fast evolution of plastids.</title>
        <authorList>
            <person name="Moore K.R."/>
            <person name="Magnabosco C."/>
            <person name="Momper L."/>
            <person name="Gold D.A."/>
            <person name="Bosak T."/>
            <person name="Fournier G.P."/>
        </authorList>
    </citation>
    <scope>NUCLEOTIDE SEQUENCE [LARGE SCALE GENOMIC DNA]</scope>
    <source>
        <strain evidence="2 3">CCAP 1448/3</strain>
    </source>
</reference>
<accession>A0A2T1C1D7</accession>
<keyword evidence="1" id="KW-0812">Transmembrane</keyword>
<organism evidence="2 3">
    <name type="scientific">Merismopedia glauca CCAP 1448/3</name>
    <dbReference type="NCBI Taxonomy" id="1296344"/>
    <lineage>
        <taxon>Bacteria</taxon>
        <taxon>Bacillati</taxon>
        <taxon>Cyanobacteriota</taxon>
        <taxon>Cyanophyceae</taxon>
        <taxon>Synechococcales</taxon>
        <taxon>Merismopediaceae</taxon>
        <taxon>Merismopedia</taxon>
    </lineage>
</organism>
<gene>
    <name evidence="2" type="ORF">C7B64_14815</name>
</gene>
<evidence type="ECO:0000313" key="2">
    <source>
        <dbReference type="EMBL" id="PSB02095.1"/>
    </source>
</evidence>
<reference evidence="2 3" key="1">
    <citation type="submission" date="2018-02" db="EMBL/GenBank/DDBJ databases">
        <authorList>
            <person name="Cohen D.B."/>
            <person name="Kent A.D."/>
        </authorList>
    </citation>
    <scope>NUCLEOTIDE SEQUENCE [LARGE SCALE GENOMIC DNA]</scope>
    <source>
        <strain evidence="2 3">CCAP 1448/3</strain>
    </source>
</reference>
<feature type="transmembrane region" description="Helical" evidence="1">
    <location>
        <begin position="44"/>
        <end position="68"/>
    </location>
</feature>
<dbReference type="EMBL" id="PVWJ01000073">
    <property type="protein sequence ID" value="PSB02095.1"/>
    <property type="molecule type" value="Genomic_DNA"/>
</dbReference>
<name>A0A2T1C1D7_9CYAN</name>
<keyword evidence="1" id="KW-0472">Membrane</keyword>
<proteinExistence type="predicted"/>
<sequence length="234" mass="27487">MKAQLWLKLIRSLLSPIFHFRFLAKRFIASFCAPHMAHNLKSWLFLTFVLWLVAITNSWLTFFVAWVFPLTILYQISATLRLCVEHSFPPSDEVIRNKANYAGLTVGIFLGESTPELSNSLFKHILNWSIWWWKMIFYHFLFGRVFVMVGDTPCHDFHHRYPLSKDWSNYIFARQQDLSNGFPGWSASYQEVWGLFPAIDLTFDSLIRSKTLNHDLVNNSEYRRNQTGSAPTLR</sequence>
<protein>
    <recommendedName>
        <fullName evidence="4">Fatty acid desaturase domain-containing protein</fullName>
    </recommendedName>
</protein>